<protein>
    <recommendedName>
        <fullName evidence="2">Hydrazine synthase alpha subunit middle domain-containing protein</fullName>
    </recommendedName>
</protein>
<dbReference type="InterPro" id="IPR011042">
    <property type="entry name" value="6-blade_b-propeller_TolB-like"/>
</dbReference>
<dbReference type="SUPFAM" id="SSF48371">
    <property type="entry name" value="ARM repeat"/>
    <property type="match status" value="1"/>
</dbReference>
<dbReference type="PROSITE" id="PS50077">
    <property type="entry name" value="HEAT_REPEAT"/>
    <property type="match status" value="1"/>
</dbReference>
<dbReference type="SMART" id="SM00567">
    <property type="entry name" value="EZ_HEAT"/>
    <property type="match status" value="4"/>
</dbReference>
<dbReference type="InterPro" id="IPR016024">
    <property type="entry name" value="ARM-type_fold"/>
</dbReference>
<feature type="domain" description="Hydrazine synthase alpha subunit middle" evidence="2">
    <location>
        <begin position="495"/>
        <end position="536"/>
    </location>
</feature>
<dbReference type="EMBL" id="AP011673">
    <property type="protein sequence ID" value="BAL53973.1"/>
    <property type="molecule type" value="Genomic_DNA"/>
</dbReference>
<dbReference type="Gene3D" id="1.25.10.10">
    <property type="entry name" value="Leucine-rich Repeat Variant"/>
    <property type="match status" value="2"/>
</dbReference>
<keyword evidence="1" id="KW-0812">Transmembrane</keyword>
<dbReference type="Pfam" id="PF18582">
    <property type="entry name" value="HZS_alpha"/>
    <property type="match status" value="1"/>
</dbReference>
<dbReference type="InterPro" id="IPR040698">
    <property type="entry name" value="HZS_alpha_mid"/>
</dbReference>
<dbReference type="InterPro" id="IPR004155">
    <property type="entry name" value="PBS_lyase_HEAT"/>
</dbReference>
<dbReference type="InterPro" id="IPR021133">
    <property type="entry name" value="HEAT_type_2"/>
</dbReference>
<dbReference type="SUPFAM" id="SSF69304">
    <property type="entry name" value="Tricorn protease N-terminal domain"/>
    <property type="match status" value="1"/>
</dbReference>
<gene>
    <name evidence="3" type="ORF">HGMM_F11G08C10</name>
</gene>
<dbReference type="Pfam" id="PF13646">
    <property type="entry name" value="HEAT_2"/>
    <property type="match status" value="2"/>
</dbReference>
<reference evidence="3" key="1">
    <citation type="journal article" date="2005" name="Environ. Microbiol.">
        <title>Genetic and functional properties of uncultivated thermophilic crenarchaeotes from a subsurface gold mine as revealed by analysis of genome fragments.</title>
        <authorList>
            <person name="Nunoura T."/>
            <person name="Hirayama H."/>
            <person name="Takami H."/>
            <person name="Oida H."/>
            <person name="Nishi S."/>
            <person name="Shimamura S."/>
            <person name="Suzuki Y."/>
            <person name="Inagaki F."/>
            <person name="Takai K."/>
            <person name="Nealson K.H."/>
            <person name="Horikoshi K."/>
        </authorList>
    </citation>
    <scope>NUCLEOTIDE SEQUENCE</scope>
</reference>
<dbReference type="Pfam" id="PF07676">
    <property type="entry name" value="PD40"/>
    <property type="match status" value="1"/>
</dbReference>
<name>H5SCT7_9BACT</name>
<dbReference type="Gene3D" id="2.120.10.30">
    <property type="entry name" value="TolB, C-terminal domain"/>
    <property type="match status" value="1"/>
</dbReference>
<evidence type="ECO:0000259" key="2">
    <source>
        <dbReference type="Pfam" id="PF18582"/>
    </source>
</evidence>
<feature type="transmembrane region" description="Helical" evidence="1">
    <location>
        <begin position="21"/>
        <end position="43"/>
    </location>
</feature>
<accession>H5SCT7</accession>
<proteinExistence type="predicted"/>
<organism evidence="3">
    <name type="scientific">uncultured Planctomycetota bacterium</name>
    <dbReference type="NCBI Taxonomy" id="120965"/>
    <lineage>
        <taxon>Bacteria</taxon>
        <taxon>Pseudomonadati</taxon>
        <taxon>Planctomycetota</taxon>
        <taxon>environmental samples</taxon>
    </lineage>
</organism>
<dbReference type="PROSITE" id="PS51257">
    <property type="entry name" value="PROKAR_LIPOPROTEIN"/>
    <property type="match status" value="1"/>
</dbReference>
<sequence length="1424" mass="159808">MSAAIGRDSVNVKSHPQYQRVPWLTLGMCACLGGSLLVSFAVLSGQMPVARDKSSDPLVGIVFAAAPIFDEKTDIQDGYQGSYHWRDGYLYPRSATYHRQERTTGPMRLGKNLYLLTPARPDGKLQQLTFLRGEGAVYKPEPSYDGRKILFSMRKDGEDWFHLYELDLDSGKMRQLTDGPFNDFAGVYLPDGRIVFVSDRTGFLEEYHEERTECLFVMNGDGTGIHQITFNPGTYFEPSVLRDGRIICAFWDAFHINIPPLDKHETVLVTVNPDGTDERHYFGAGQYRFFQRERHSGVSLTTPREMPDGRILVQCELGPALVDIRYGPDPRDALTPLFPGATSVQLGGTTHRVHLSPLGTRSTAYPLPDGRILYAATEPGARDSGIYITDPRTREEQLVIDLPNYAEFDPVPVRWQRELPRRVPQQVRQPKVYASGLGLLEESSPEAKQPAPGWTRFVVVAGRESDFPTRSAALARARYLRILEAEYTAVTTSSHTSLETRILGVVPLYEDGSAYFEVPADTPIILDVLDAAGQRVLHAWPLANTSVEQGRPVSLTQIAYMTGRNGEVRACYGCHAAQQTAVPNVPLQALRYPPTRISRSVADLQYRRNEPDYYRRQAIVGAGFGETYRRWLASPDPWVRARGCEMLAFLEDEAGPALPRIVELTRDAHGEVRRAAAWALCVLAKSEHVPVIRELAARDVDELVRFHARSVLQVFESAGDGELELERLGRLSQPGDADRERVRSALRQSVPPVAAFRAAGRLRDPQAVPLLVPWLERPEMEAYAKEAARALGRIATPEAVEALWQALRRQVPKKAVFNSRYFQHGPRPEEWAIVEGLVLANARPRLEDVPLLIALLPNFFMEKPRFEDRMRRETARVVWPRLLLERAGLRQPIVRLCCEVLRHNAPAKTHARPDTTKPPPLSDAATASVYEAVLRGVNLERPFKEHDRPFPVIQALGAEEALWLLSCLALPGEMPEELLTPYLTSAYHRERIDAAVVLMLQGFRSPDPNLNGAESVLLREAGRAYDFSEICSIGKGMPDDNFRDKAYMVQALAVHTRNLAALERFADPHTAYRDLRYGLACGLARRGKTDAIPLLLRLCRDPVTAVRQRARYALAEIRDLARLRGETPPRFHVVWEAEPNAAPVSPASGEETLIRVPVGDLEFAERHYPPKLWSWRDTTPSPLPPRPKPMPNPLADWQLLLVPQHFRNLNMAQIRGAERMMVERVVELRQTAEVLRQLPAEQTDTLWQRWLDSPYPYAQYLALETWAARPRPDYVPVLLKKLDEFARTSNAVGFWWCCEALTSAAKKLPATAPEGTTSRASVLATLQRYVTAKPPGTALFGPEGMALGYPAARAIGKILATTQHPSVQQLWQSENPWLRAGVLRGLAEAQAPDILPWLRLGQEPSQPALVRGEAEVQLFQLQRR</sequence>
<evidence type="ECO:0000313" key="3">
    <source>
        <dbReference type="EMBL" id="BAL53973.1"/>
    </source>
</evidence>
<keyword evidence="1" id="KW-0472">Membrane</keyword>
<reference evidence="3" key="2">
    <citation type="journal article" date="2012" name="PLoS ONE">
        <title>A Deeply Branching Thermophilic Bacterium with an Ancient Acetyl-CoA Pathway Dominates a Subsurface Ecosystem.</title>
        <authorList>
            <person name="Takami H."/>
            <person name="Noguchi H."/>
            <person name="Takaki Y."/>
            <person name="Uchiyama I."/>
            <person name="Toyoda A."/>
            <person name="Nishi S."/>
            <person name="Chee G.-J."/>
            <person name="Arai W."/>
            <person name="Nunoura T."/>
            <person name="Itoh T."/>
            <person name="Hattori M."/>
            <person name="Takai K."/>
        </authorList>
    </citation>
    <scope>NUCLEOTIDE SEQUENCE</scope>
</reference>
<dbReference type="InterPro" id="IPR011659">
    <property type="entry name" value="WD40"/>
</dbReference>
<evidence type="ECO:0000256" key="1">
    <source>
        <dbReference type="SAM" id="Phobius"/>
    </source>
</evidence>
<keyword evidence="1" id="KW-1133">Transmembrane helix</keyword>
<dbReference type="InterPro" id="IPR011989">
    <property type="entry name" value="ARM-like"/>
</dbReference>